<feature type="active site" description="Proton acceptor" evidence="11">
    <location>
        <position position="318"/>
    </location>
</feature>
<evidence type="ECO:0000256" key="4">
    <source>
        <dbReference type="ARBA" id="ARBA00011991"/>
    </source>
</evidence>
<dbReference type="GO" id="GO:0008939">
    <property type="term" value="F:nicotinate-nucleotide-dimethylbenzimidazole phosphoribosyltransferase activity"/>
    <property type="evidence" value="ECO:0007669"/>
    <property type="project" value="UniProtKB-UniRule"/>
</dbReference>
<evidence type="ECO:0000256" key="10">
    <source>
        <dbReference type="ARBA" id="ARBA00047340"/>
    </source>
</evidence>
<evidence type="ECO:0000313" key="12">
    <source>
        <dbReference type="EMBL" id="MDF9408854.1"/>
    </source>
</evidence>
<dbReference type="InterPro" id="IPR017846">
    <property type="entry name" value="Nict_dMeBzImd_PRibTrfase_bact"/>
</dbReference>
<dbReference type="PANTHER" id="PTHR43463:SF1">
    <property type="entry name" value="NICOTINATE-NUCLEOTIDE--DIMETHYLBENZIMIDAZOLE PHOSPHORIBOSYLTRANSFERASE"/>
    <property type="match status" value="1"/>
</dbReference>
<dbReference type="InterPro" id="IPR036087">
    <property type="entry name" value="Nict_dMeBzImd_PRibTrfase_sf"/>
</dbReference>
<dbReference type="AlphaFoldDB" id="A0A9X4H8C9"/>
<evidence type="ECO:0000313" key="13">
    <source>
        <dbReference type="Proteomes" id="UP001154312"/>
    </source>
</evidence>
<protein>
    <recommendedName>
        <fullName evidence="5 11">Nicotinate-nucleotide--dimethylbenzimidazole phosphoribosyltransferase</fullName>
        <shortName evidence="11">NN:DBI PRT</shortName>
        <ecNumber evidence="4 11">2.4.2.21</ecNumber>
    </recommendedName>
    <alternativeName>
        <fullName evidence="9 11">N(1)-alpha-phosphoribosyltransferase</fullName>
    </alternativeName>
</protein>
<dbReference type="CDD" id="cd02439">
    <property type="entry name" value="DMB-PRT_CobT"/>
    <property type="match status" value="1"/>
</dbReference>
<reference evidence="12" key="1">
    <citation type="submission" date="2022-02" db="EMBL/GenBank/DDBJ databases">
        <authorList>
            <person name="Leng L."/>
        </authorList>
    </citation>
    <scope>NUCLEOTIDE SEQUENCE</scope>
    <source>
        <strain evidence="12">JI</strain>
    </source>
</reference>
<dbReference type="Proteomes" id="UP001154312">
    <property type="component" value="Unassembled WGS sequence"/>
</dbReference>
<dbReference type="InterPro" id="IPR003200">
    <property type="entry name" value="Nict_dMeBzImd_PRibTrfase"/>
</dbReference>
<evidence type="ECO:0000256" key="9">
    <source>
        <dbReference type="ARBA" id="ARBA00030686"/>
    </source>
</evidence>
<dbReference type="FunFam" id="3.40.50.10210:FF:000001">
    <property type="entry name" value="Nicotinate-nucleotide--dimethylbenzimidazole phosphoribosyltransferase"/>
    <property type="match status" value="1"/>
</dbReference>
<dbReference type="RefSeq" id="WP_277444260.1">
    <property type="nucleotide sequence ID" value="NZ_JAKOAV010000019.1"/>
</dbReference>
<evidence type="ECO:0000256" key="5">
    <source>
        <dbReference type="ARBA" id="ARBA00015486"/>
    </source>
</evidence>
<comment type="similarity">
    <text evidence="3 11">Belongs to the CobT family.</text>
</comment>
<dbReference type="PANTHER" id="PTHR43463">
    <property type="entry name" value="NICOTINATE-NUCLEOTIDE--DIMETHYLBENZIMIDAZOLE PHOSPHORIBOSYLTRANSFERASE"/>
    <property type="match status" value="1"/>
</dbReference>
<dbReference type="InterPro" id="IPR023195">
    <property type="entry name" value="Nict_dMeBzImd_PRibTrfase_N"/>
</dbReference>
<organism evidence="12 13">
    <name type="scientific">Pelotomaculum isophthalicicum JI</name>
    <dbReference type="NCBI Taxonomy" id="947010"/>
    <lineage>
        <taxon>Bacteria</taxon>
        <taxon>Bacillati</taxon>
        <taxon>Bacillota</taxon>
        <taxon>Clostridia</taxon>
        <taxon>Eubacteriales</taxon>
        <taxon>Desulfotomaculaceae</taxon>
        <taxon>Pelotomaculum</taxon>
    </lineage>
</organism>
<dbReference type="Gene3D" id="1.10.1610.10">
    <property type="match status" value="1"/>
</dbReference>
<gene>
    <name evidence="11 12" type="primary">cobT</name>
    <name evidence="12" type="ORF">L7E55_10885</name>
</gene>
<keyword evidence="7 11" id="KW-0328">Glycosyltransferase</keyword>
<proteinExistence type="inferred from homology"/>
<dbReference type="Gene3D" id="3.40.50.10210">
    <property type="match status" value="1"/>
</dbReference>
<dbReference type="EMBL" id="JAKOAV010000019">
    <property type="protein sequence ID" value="MDF9408854.1"/>
    <property type="molecule type" value="Genomic_DNA"/>
</dbReference>
<evidence type="ECO:0000256" key="6">
    <source>
        <dbReference type="ARBA" id="ARBA00022573"/>
    </source>
</evidence>
<accession>A0A9X4H8C9</accession>
<dbReference type="HAMAP" id="MF_00230">
    <property type="entry name" value="CobT"/>
    <property type="match status" value="1"/>
</dbReference>
<evidence type="ECO:0000256" key="1">
    <source>
        <dbReference type="ARBA" id="ARBA00002197"/>
    </source>
</evidence>
<dbReference type="NCBIfam" id="TIGR03160">
    <property type="entry name" value="cobT_DBIPRT"/>
    <property type="match status" value="1"/>
</dbReference>
<keyword evidence="6 11" id="KW-0169">Cobalamin biosynthesis</keyword>
<dbReference type="NCBIfam" id="NF000996">
    <property type="entry name" value="PRK00105.1"/>
    <property type="match status" value="1"/>
</dbReference>
<sequence length="352" mass="36544">MELLTRTIEAIKPLDHEAIGRVQSRLDNLTKPPGSLGVLEDIVLALAGITGRQPSAPLRKTHILMAGDHGVAACGVSAYPPEVTPQMVLNFANGGAAINVLARHAGVELLLVDVGVASDLPDLPGLLKRKVAYGTANLAEGPALTREQATAALEVGIEVANDCVRRGAELLGTGEMGIGNTTPSTAILAALSGKPVREIVGRGTGLDDQRLELKIKAIEKGLKINRPDPEDGLDVLAKLGGLEIAGLAGLILAGAAARVPVMIDGFISAAAACIAAKLNPQCRQYMIASHLSEEPGHRVMLEMLGLRPMLTMRMRLGEGTGAVLGMTLVDAAVKILNEMATFGEAGVAESLQ</sequence>
<evidence type="ECO:0000256" key="3">
    <source>
        <dbReference type="ARBA" id="ARBA00007110"/>
    </source>
</evidence>
<dbReference type="EC" id="2.4.2.21" evidence="4 11"/>
<evidence type="ECO:0000256" key="8">
    <source>
        <dbReference type="ARBA" id="ARBA00022679"/>
    </source>
</evidence>
<keyword evidence="13" id="KW-1185">Reference proteome</keyword>
<name>A0A9X4H8C9_9FIRM</name>
<evidence type="ECO:0000256" key="11">
    <source>
        <dbReference type="HAMAP-Rule" id="MF_00230"/>
    </source>
</evidence>
<keyword evidence="8 11" id="KW-0808">Transferase</keyword>
<comment type="function">
    <text evidence="1 11">Catalyzes the synthesis of alpha-ribazole-5'-phosphate from nicotinate mononucleotide (NAMN) and 5,6-dimethylbenzimidazole (DMB).</text>
</comment>
<evidence type="ECO:0000256" key="7">
    <source>
        <dbReference type="ARBA" id="ARBA00022676"/>
    </source>
</evidence>
<evidence type="ECO:0000256" key="2">
    <source>
        <dbReference type="ARBA" id="ARBA00005049"/>
    </source>
</evidence>
<dbReference type="SUPFAM" id="SSF52733">
    <property type="entry name" value="Nicotinate mononucleotide:5,6-dimethylbenzimidazole phosphoribosyltransferase (CobT)"/>
    <property type="match status" value="1"/>
</dbReference>
<comment type="catalytic activity">
    <reaction evidence="10 11">
        <text>5,6-dimethylbenzimidazole + nicotinate beta-D-ribonucleotide = alpha-ribazole 5'-phosphate + nicotinate + H(+)</text>
        <dbReference type="Rhea" id="RHEA:11196"/>
        <dbReference type="ChEBI" id="CHEBI:15378"/>
        <dbReference type="ChEBI" id="CHEBI:15890"/>
        <dbReference type="ChEBI" id="CHEBI:32544"/>
        <dbReference type="ChEBI" id="CHEBI:57502"/>
        <dbReference type="ChEBI" id="CHEBI:57918"/>
        <dbReference type="EC" id="2.4.2.21"/>
    </reaction>
</comment>
<dbReference type="Pfam" id="PF02277">
    <property type="entry name" value="DBI_PRT"/>
    <property type="match status" value="1"/>
</dbReference>
<comment type="pathway">
    <text evidence="2 11">Nucleoside biosynthesis; alpha-ribazole biosynthesis; alpha-ribazole from 5,6-dimethylbenzimidazole: step 1/2.</text>
</comment>
<comment type="caution">
    <text evidence="12">The sequence shown here is derived from an EMBL/GenBank/DDBJ whole genome shotgun (WGS) entry which is preliminary data.</text>
</comment>
<dbReference type="GO" id="GO:0009236">
    <property type="term" value="P:cobalamin biosynthetic process"/>
    <property type="evidence" value="ECO:0007669"/>
    <property type="project" value="UniProtKB-UniRule"/>
</dbReference>